<dbReference type="RefSeq" id="WP_106771124.1">
    <property type="nucleotide sequence ID" value="NZ_PXYK01000004.1"/>
</dbReference>
<protein>
    <submittedName>
        <fullName evidence="2">Cell division protein</fullName>
    </submittedName>
</protein>
<gene>
    <name evidence="2" type="ORF">C7I84_05345</name>
</gene>
<dbReference type="GO" id="GO:0051301">
    <property type="term" value="P:cell division"/>
    <property type="evidence" value="ECO:0007669"/>
    <property type="project" value="UniProtKB-KW"/>
</dbReference>
<dbReference type="Pfam" id="PF04977">
    <property type="entry name" value="DivIC"/>
    <property type="match status" value="1"/>
</dbReference>
<evidence type="ECO:0000313" key="2">
    <source>
        <dbReference type="EMBL" id="PSJ64379.1"/>
    </source>
</evidence>
<keyword evidence="2" id="KW-0132">Cell division</keyword>
<proteinExistence type="predicted"/>
<keyword evidence="1" id="KW-0812">Transmembrane</keyword>
<dbReference type="AlphaFoldDB" id="A0A2P7SPG8"/>
<evidence type="ECO:0000256" key="1">
    <source>
        <dbReference type="SAM" id="Phobius"/>
    </source>
</evidence>
<dbReference type="InterPro" id="IPR007060">
    <property type="entry name" value="FtsL/DivIC"/>
</dbReference>
<reference evidence="2 3" key="1">
    <citation type="submission" date="2018-03" db="EMBL/GenBank/DDBJ databases">
        <title>The draft genome of Mesorhizobium sp. 6GN-30.</title>
        <authorList>
            <person name="Liu L."/>
            <person name="Li L."/>
            <person name="Wang T."/>
            <person name="Zhang X."/>
            <person name="Liang L."/>
        </authorList>
    </citation>
    <scope>NUCLEOTIDE SEQUENCE [LARGE SCALE GENOMIC DNA]</scope>
    <source>
        <strain evidence="2 3">6GN30</strain>
    </source>
</reference>
<keyword evidence="1" id="KW-0472">Membrane</keyword>
<keyword evidence="1" id="KW-1133">Transmembrane helix</keyword>
<dbReference type="EMBL" id="PXYK01000004">
    <property type="protein sequence ID" value="PSJ64379.1"/>
    <property type="molecule type" value="Genomic_DNA"/>
</dbReference>
<feature type="transmembrane region" description="Helical" evidence="1">
    <location>
        <begin position="12"/>
        <end position="32"/>
    </location>
</feature>
<dbReference type="OrthoDB" id="9815600at2"/>
<dbReference type="Proteomes" id="UP000241229">
    <property type="component" value="Unassembled WGS sequence"/>
</dbReference>
<comment type="caution">
    <text evidence="2">The sequence shown here is derived from an EMBL/GenBank/DDBJ whole genome shotgun (WGS) entry which is preliminary data.</text>
</comment>
<keyword evidence="3" id="KW-1185">Reference proteome</keyword>
<organism evidence="2 3">
    <name type="scientific">Kumtagia ephedrae</name>
    <dbReference type="NCBI Taxonomy" id="2116701"/>
    <lineage>
        <taxon>Bacteria</taxon>
        <taxon>Pseudomonadati</taxon>
        <taxon>Pseudomonadota</taxon>
        <taxon>Alphaproteobacteria</taxon>
        <taxon>Hyphomicrobiales</taxon>
        <taxon>Phyllobacteriaceae</taxon>
        <taxon>Kumtagia</taxon>
    </lineage>
</organism>
<evidence type="ECO:0000313" key="3">
    <source>
        <dbReference type="Proteomes" id="UP000241229"/>
    </source>
</evidence>
<accession>A0A2P7SPG8</accession>
<name>A0A2P7SPG8_9HYPH</name>
<keyword evidence="2" id="KW-0131">Cell cycle</keyword>
<sequence length="107" mass="12240">MWTRQYRPRKTGRLIVPALAAVVLSYFGYHVYHGEFGINSKDQLRARATVLQAQLDRTRSERVALEGKVRMLRDGSIDKDMLDEQARRALNLSHADEVTIMLPSQAN</sequence>